<evidence type="ECO:0000256" key="1">
    <source>
        <dbReference type="SAM" id="Phobius"/>
    </source>
</evidence>
<dbReference type="EMBL" id="JALJOV010000691">
    <property type="protein sequence ID" value="KAK9861858.1"/>
    <property type="molecule type" value="Genomic_DNA"/>
</dbReference>
<evidence type="ECO:0000313" key="3">
    <source>
        <dbReference type="EMBL" id="KAK9861858.1"/>
    </source>
</evidence>
<dbReference type="Pfam" id="PF01764">
    <property type="entry name" value="Lipase_3"/>
    <property type="match status" value="1"/>
</dbReference>
<organism evidence="3 4">
    <name type="scientific">Apatococcus fuscideae</name>
    <dbReference type="NCBI Taxonomy" id="2026836"/>
    <lineage>
        <taxon>Eukaryota</taxon>
        <taxon>Viridiplantae</taxon>
        <taxon>Chlorophyta</taxon>
        <taxon>core chlorophytes</taxon>
        <taxon>Trebouxiophyceae</taxon>
        <taxon>Chlorellales</taxon>
        <taxon>Chlorellaceae</taxon>
        <taxon>Apatococcus</taxon>
    </lineage>
</organism>
<feature type="transmembrane region" description="Helical" evidence="1">
    <location>
        <begin position="190"/>
        <end position="209"/>
    </location>
</feature>
<dbReference type="InterPro" id="IPR029058">
    <property type="entry name" value="AB_hydrolase_fold"/>
</dbReference>
<feature type="transmembrane region" description="Helical" evidence="1">
    <location>
        <begin position="86"/>
        <end position="104"/>
    </location>
</feature>
<keyword evidence="1" id="KW-0472">Membrane</keyword>
<dbReference type="InterPro" id="IPR002921">
    <property type="entry name" value="Fungal_lipase-type"/>
</dbReference>
<sequence length="808" mass="89354">MKLALRVSYAANIVALVILLTEFGLKFKLDPHEILVPSFYAACVNLSVGSVLLVGLLAVGGTWMARLMKSKRLGKAWTQRRHRSTLVVEAELVVQLINLIAFLIPNAVAAAPVPCADPLFSHALAAGVIIRWTCWNTLFLFICVHAHNINPWQKAVATWLPGKQWAVDSNRMHPTALVVDGPWFLHWPKLLIWLLMEAVTITAGLLSIYHEKVALTDGEVATPATLCGKLSRWDCQVDVPEQAVIGALAGCGFLWFALWLYLIYRGKSSLYGRPYVEYKLANLTIRLQERGRWVFIVFFSLSLILLWYGRNYACTSLIFTWQGLLPMQVMATLNIGAWAYMMMPVGSTQDLPITQVALQEFAWTQLEHEKWRPCPKVCQEASRTSKQLPMFCMEKAFAGLYWSGLAYDSHEAEDMPAKMAWGYELLKLTGHELLWEHKLDTKVLIGWGPGGVAVAFRGTASLRNALSDLQAWRTHHHHHQPHRAGTKRTWMGRVVHSGFLACWLQDSLHQRVVERILALAVEWQQAHPGSRVPVLITGHSLGGALGELAAYDVAQAAQAADLDLGLACYNFGAPRVGNHAFALNFLEAVPDTWNVINDQDVVARRGKLWVLYKRSGHRVIINARGDLIVRPSFAEANVQRTPGGGSVTQHYLGSYQQSLLAVCLAQFSAKRYVRGMEGVIGLAQSCKPLAALFEQELKLSIPDMLELARGGVEGEQDKWSKRRKVLKGERASGAEQPLFHQGLTMPAMDGRSGQCTGSIVTAEGQMPRELEPLRGNRGAGILIGRAVGALHSLVPSTNAAGPPSPDQV</sequence>
<reference evidence="3 4" key="1">
    <citation type="journal article" date="2024" name="Nat. Commun.">
        <title>Phylogenomics reveals the evolutionary origins of lichenization in chlorophyte algae.</title>
        <authorList>
            <person name="Puginier C."/>
            <person name="Libourel C."/>
            <person name="Otte J."/>
            <person name="Skaloud P."/>
            <person name="Haon M."/>
            <person name="Grisel S."/>
            <person name="Petersen M."/>
            <person name="Berrin J.G."/>
            <person name="Delaux P.M."/>
            <person name="Dal Grande F."/>
            <person name="Keller J."/>
        </authorList>
    </citation>
    <scope>NUCLEOTIDE SEQUENCE [LARGE SCALE GENOMIC DNA]</scope>
    <source>
        <strain evidence="3 4">SAG 2523</strain>
    </source>
</reference>
<dbReference type="GO" id="GO:0006629">
    <property type="term" value="P:lipid metabolic process"/>
    <property type="evidence" value="ECO:0007669"/>
    <property type="project" value="InterPro"/>
</dbReference>
<keyword evidence="1" id="KW-0812">Transmembrane</keyword>
<feature type="transmembrane region" description="Helical" evidence="1">
    <location>
        <begin position="39"/>
        <end position="65"/>
    </location>
</feature>
<proteinExistence type="predicted"/>
<feature type="transmembrane region" description="Helical" evidence="1">
    <location>
        <begin position="243"/>
        <end position="264"/>
    </location>
</feature>
<name>A0AAW1SYS3_9CHLO</name>
<feature type="domain" description="Fungal lipase-type" evidence="2">
    <location>
        <begin position="454"/>
        <end position="604"/>
    </location>
</feature>
<dbReference type="PANTHER" id="PTHR45856">
    <property type="entry name" value="ALPHA/BETA-HYDROLASES SUPERFAMILY PROTEIN"/>
    <property type="match status" value="1"/>
</dbReference>
<dbReference type="PANTHER" id="PTHR45856:SF24">
    <property type="entry name" value="FUNGAL LIPASE-LIKE DOMAIN-CONTAINING PROTEIN"/>
    <property type="match status" value="1"/>
</dbReference>
<feature type="transmembrane region" description="Helical" evidence="1">
    <location>
        <begin position="7"/>
        <end position="27"/>
    </location>
</feature>
<accession>A0AAW1SYS3</accession>
<dbReference type="Proteomes" id="UP001485043">
    <property type="component" value="Unassembled WGS sequence"/>
</dbReference>
<evidence type="ECO:0000313" key="4">
    <source>
        <dbReference type="Proteomes" id="UP001485043"/>
    </source>
</evidence>
<evidence type="ECO:0000259" key="2">
    <source>
        <dbReference type="Pfam" id="PF01764"/>
    </source>
</evidence>
<dbReference type="Gene3D" id="3.40.50.1820">
    <property type="entry name" value="alpha/beta hydrolase"/>
    <property type="match status" value="1"/>
</dbReference>
<dbReference type="CDD" id="cd00519">
    <property type="entry name" value="Lipase_3"/>
    <property type="match status" value="1"/>
</dbReference>
<dbReference type="InterPro" id="IPR051218">
    <property type="entry name" value="Sec_MonoDiacylglyc_Lipase"/>
</dbReference>
<gene>
    <name evidence="3" type="ORF">WJX84_008025</name>
</gene>
<feature type="transmembrane region" description="Helical" evidence="1">
    <location>
        <begin position="293"/>
        <end position="309"/>
    </location>
</feature>
<protein>
    <recommendedName>
        <fullName evidence="2">Fungal lipase-type domain-containing protein</fullName>
    </recommendedName>
</protein>
<keyword evidence="4" id="KW-1185">Reference proteome</keyword>
<dbReference type="SUPFAM" id="SSF53474">
    <property type="entry name" value="alpha/beta-Hydrolases"/>
    <property type="match status" value="1"/>
</dbReference>
<comment type="caution">
    <text evidence="3">The sequence shown here is derived from an EMBL/GenBank/DDBJ whole genome shotgun (WGS) entry which is preliminary data.</text>
</comment>
<feature type="transmembrane region" description="Helical" evidence="1">
    <location>
        <begin position="124"/>
        <end position="144"/>
    </location>
</feature>
<dbReference type="AlphaFoldDB" id="A0AAW1SYS3"/>
<keyword evidence="1" id="KW-1133">Transmembrane helix</keyword>